<keyword evidence="2" id="KW-1185">Reference proteome</keyword>
<dbReference type="Proteomes" id="UP001500755">
    <property type="component" value="Unassembled WGS sequence"/>
</dbReference>
<sequence length="71" mass="7417">MIFHFGGGRVDSSVAAPAESVAVEVPDVGSGVEAFIHSSLNRRHVSGAVSAVTGAGPLFRFRAMLQDQFSE</sequence>
<dbReference type="EMBL" id="BAAANO010000017">
    <property type="protein sequence ID" value="GAA2008959.1"/>
    <property type="molecule type" value="Genomic_DNA"/>
</dbReference>
<organism evidence="1 2">
    <name type="scientific">Brevibacterium samyangense</name>
    <dbReference type="NCBI Taxonomy" id="366888"/>
    <lineage>
        <taxon>Bacteria</taxon>
        <taxon>Bacillati</taxon>
        <taxon>Actinomycetota</taxon>
        <taxon>Actinomycetes</taxon>
        <taxon>Micrococcales</taxon>
        <taxon>Brevibacteriaceae</taxon>
        <taxon>Brevibacterium</taxon>
    </lineage>
</organism>
<gene>
    <name evidence="1" type="ORF">GCM10009755_19430</name>
</gene>
<comment type="caution">
    <text evidence="1">The sequence shown here is derived from an EMBL/GenBank/DDBJ whole genome shotgun (WGS) entry which is preliminary data.</text>
</comment>
<evidence type="ECO:0000313" key="1">
    <source>
        <dbReference type="EMBL" id="GAA2008959.1"/>
    </source>
</evidence>
<reference evidence="1 2" key="1">
    <citation type="journal article" date="2019" name="Int. J. Syst. Evol. Microbiol.">
        <title>The Global Catalogue of Microorganisms (GCM) 10K type strain sequencing project: providing services to taxonomists for standard genome sequencing and annotation.</title>
        <authorList>
            <consortium name="The Broad Institute Genomics Platform"/>
            <consortium name="The Broad Institute Genome Sequencing Center for Infectious Disease"/>
            <person name="Wu L."/>
            <person name="Ma J."/>
        </authorList>
    </citation>
    <scope>NUCLEOTIDE SEQUENCE [LARGE SCALE GENOMIC DNA]</scope>
    <source>
        <strain evidence="1 2">JCM 14546</strain>
    </source>
</reference>
<name>A0ABN2TH24_9MICO</name>
<evidence type="ECO:0000313" key="2">
    <source>
        <dbReference type="Proteomes" id="UP001500755"/>
    </source>
</evidence>
<accession>A0ABN2TH24</accession>
<proteinExistence type="predicted"/>
<protein>
    <submittedName>
        <fullName evidence="1">Uncharacterized protein</fullName>
    </submittedName>
</protein>